<organism evidence="1">
    <name type="scientific">Phakopsora pachyrhizi</name>
    <name type="common">Asian soybean rust disease fungus</name>
    <dbReference type="NCBI Taxonomy" id="170000"/>
    <lineage>
        <taxon>Eukaryota</taxon>
        <taxon>Fungi</taxon>
        <taxon>Dikarya</taxon>
        <taxon>Basidiomycota</taxon>
        <taxon>Pucciniomycotina</taxon>
        <taxon>Pucciniomycetes</taxon>
        <taxon>Pucciniales</taxon>
        <taxon>Phakopsoraceae</taxon>
        <taxon>Phakopsora</taxon>
    </lineage>
</organism>
<dbReference type="AlphaFoldDB" id="A0A0S1MJ42"/>
<accession>A0A0S1MJ42</accession>
<evidence type="ECO:0000313" key="1">
    <source>
        <dbReference type="EMBL" id="ALL40904.1"/>
    </source>
</evidence>
<protein>
    <submittedName>
        <fullName evidence="1">Uncharacterized protein</fullName>
    </submittedName>
</protein>
<sequence>MINPSSPIRSLPFSISQPDGISIDTIGLLVSFKYLIVDSNGTLIGGLNENPKIESTITSDASTNSLNPSPGSSKPLTIGILKFSHCFNRFL</sequence>
<dbReference type="EMBL" id="KT246813">
    <property type="protein sequence ID" value="ALL40904.1"/>
    <property type="molecule type" value="mRNA"/>
</dbReference>
<proteinExistence type="evidence at transcript level"/>
<reference evidence="1" key="1">
    <citation type="submission" date="2015-07" db="EMBL/GenBank/DDBJ databases">
        <title>Elucidating the P. pachyrhizi secretome and potential effectors.</title>
        <authorList>
            <person name="de Carvalho M.C.C.G."/>
            <person name="Nascimento L.C."/>
            <person name="Darben L.M."/>
            <person name="Polizel-Podanosqui A.M."/>
            <person name="Lopes-Caitar V.S."/>
            <person name="Rocha C.S."/>
            <person name="Qi M."/>
            <person name="Carazolle M."/>
            <person name="Kuwahara M.K."/>
            <person name="Pereira G.A.G."/>
            <person name="Abdelnoor R.V."/>
            <person name="Whitham S.A."/>
            <person name="Marcelino-Guimaraes F.C."/>
        </authorList>
    </citation>
    <scope>NUCLEOTIDE SEQUENCE</scope>
</reference>
<name>A0A0S1MJ42_PHAPC</name>